<dbReference type="PANTHER" id="PTHR31326:SF1">
    <property type="entry name" value="PROTEIN CLT2, CHLOROPLASTIC"/>
    <property type="match status" value="1"/>
</dbReference>
<evidence type="ECO:0000256" key="7">
    <source>
        <dbReference type="ARBA" id="ARBA00022989"/>
    </source>
</evidence>
<feature type="region of interest" description="Disordered" evidence="9">
    <location>
        <begin position="1"/>
        <end position="23"/>
    </location>
</feature>
<evidence type="ECO:0000313" key="11">
    <source>
        <dbReference type="EMBL" id="KAK5575544.1"/>
    </source>
</evidence>
<feature type="compositionally biased region" description="Basic and acidic residues" evidence="9">
    <location>
        <begin position="396"/>
        <end position="405"/>
    </location>
</feature>
<dbReference type="Pfam" id="PF08627">
    <property type="entry name" value="CRT-like"/>
    <property type="match status" value="1"/>
</dbReference>
<feature type="region of interest" description="Disordered" evidence="9">
    <location>
        <begin position="393"/>
        <end position="415"/>
    </location>
</feature>
<evidence type="ECO:0000313" key="12">
    <source>
        <dbReference type="Proteomes" id="UP001344447"/>
    </source>
</evidence>
<keyword evidence="3" id="KW-0813">Transport</keyword>
<dbReference type="GO" id="GO:0005774">
    <property type="term" value="C:vacuolar membrane"/>
    <property type="evidence" value="ECO:0007669"/>
    <property type="project" value="UniProtKB-SubCell"/>
</dbReference>
<comment type="caution">
    <text evidence="11">The sequence shown here is derived from an EMBL/GenBank/DDBJ whole genome shotgun (WGS) entry which is preliminary data.</text>
</comment>
<feature type="transmembrane region" description="Helical" evidence="10">
    <location>
        <begin position="340"/>
        <end position="362"/>
    </location>
</feature>
<feature type="transmembrane region" description="Helical" evidence="10">
    <location>
        <begin position="140"/>
        <end position="159"/>
    </location>
</feature>
<gene>
    <name evidence="11" type="ORF">RB653_006677</name>
</gene>
<sequence length="458" mass="50475">MGSDERKPLLSINDDNSQDVTPKESFSDKFKGFIKKSMTKETVSILIYVVLYIVSGVINGVLLKKLMIKFVNYGFFLSQLTNYGYLPIFLGAMWYKMYCTNDVPKETRDFPQYKFVIMGLLDAVNGFFVVIGGISTSGSLQQLLNQAIIPFTMIASFIFLKERYSLIQLGGATVILSGVVIALIPSLVGGSSGGNILFYNFFYLISVIPGALSNVYKDIAFKSIDMDVWYLQFWDCLYQSLFGSILFPINNWLPPPATIKFTAILPAMKDGALCLGGKNSILPIYNGTSSVLAFGSCGINDNYVCDDCHNTWVIVLIYMTINIAYNIFILLVLKHAGATVYSIANTVILPLTNIFFSIKFIMGAATSPFSGLSVAGLLVILFGLGGYRVGSMTKKPPPETPKDSEETIGGSNKNNLAVSGEITPIQPKNQIYLRNQFFGRLGIDVPESRYRVANINNN</sequence>
<evidence type="ECO:0000256" key="8">
    <source>
        <dbReference type="ARBA" id="ARBA00023136"/>
    </source>
</evidence>
<keyword evidence="7 10" id="KW-1133">Transmembrane helix</keyword>
<evidence type="ECO:0000256" key="1">
    <source>
        <dbReference type="ARBA" id="ARBA00004128"/>
    </source>
</evidence>
<accession>A0AAN7TMG5</accession>
<dbReference type="PIRSF" id="PIRSF037671">
    <property type="entry name" value="Transprt_Chloroquine_res"/>
    <property type="match status" value="1"/>
</dbReference>
<keyword evidence="8 10" id="KW-0472">Membrane</keyword>
<protein>
    <submittedName>
        <fullName evidence="11">Uncharacterized protein</fullName>
    </submittedName>
</protein>
<feature type="transmembrane region" description="Helical" evidence="10">
    <location>
        <begin position="196"/>
        <end position="216"/>
    </location>
</feature>
<keyword evidence="12" id="KW-1185">Reference proteome</keyword>
<keyword evidence="4" id="KW-0926">Vacuole</keyword>
<comment type="similarity">
    <text evidence="2">Belongs to the CRT-like transporter family.</text>
</comment>
<feature type="transmembrane region" description="Helical" evidence="10">
    <location>
        <begin position="228"/>
        <end position="249"/>
    </location>
</feature>
<dbReference type="InterPro" id="IPR037185">
    <property type="entry name" value="EmrE-like"/>
</dbReference>
<feature type="transmembrane region" description="Helical" evidence="10">
    <location>
        <begin position="312"/>
        <end position="333"/>
    </location>
</feature>
<evidence type="ECO:0000256" key="3">
    <source>
        <dbReference type="ARBA" id="ARBA00022448"/>
    </source>
</evidence>
<dbReference type="PANTHER" id="PTHR31326">
    <property type="entry name" value="PROTEIN CLT2, CHLOROPLASTIC"/>
    <property type="match status" value="1"/>
</dbReference>
<dbReference type="InterPro" id="IPR013936">
    <property type="entry name" value="CRT-like"/>
</dbReference>
<evidence type="ECO:0000256" key="2">
    <source>
        <dbReference type="ARBA" id="ARBA00006690"/>
    </source>
</evidence>
<organism evidence="11 12">
    <name type="scientific">Dictyostelium firmibasis</name>
    <dbReference type="NCBI Taxonomy" id="79012"/>
    <lineage>
        <taxon>Eukaryota</taxon>
        <taxon>Amoebozoa</taxon>
        <taxon>Evosea</taxon>
        <taxon>Eumycetozoa</taxon>
        <taxon>Dictyostelia</taxon>
        <taxon>Dictyosteliales</taxon>
        <taxon>Dictyosteliaceae</taxon>
        <taxon>Dictyostelium</taxon>
    </lineage>
</organism>
<dbReference type="AlphaFoldDB" id="A0AAN7TMG5"/>
<evidence type="ECO:0000256" key="10">
    <source>
        <dbReference type="SAM" id="Phobius"/>
    </source>
</evidence>
<dbReference type="Proteomes" id="UP001344447">
    <property type="component" value="Unassembled WGS sequence"/>
</dbReference>
<dbReference type="InterPro" id="IPR017258">
    <property type="entry name" value="Transprt_Chloroquine"/>
</dbReference>
<dbReference type="GO" id="GO:0042910">
    <property type="term" value="F:xenobiotic transmembrane transporter activity"/>
    <property type="evidence" value="ECO:0007669"/>
    <property type="project" value="InterPro"/>
</dbReference>
<proteinExistence type="inferred from homology"/>
<comment type="subcellular location">
    <subcellularLocation>
        <location evidence="1">Vacuole membrane</location>
        <topology evidence="1">Multi-pass membrane protein</topology>
    </subcellularLocation>
</comment>
<reference evidence="11 12" key="1">
    <citation type="submission" date="2023-11" db="EMBL/GenBank/DDBJ databases">
        <title>Dfirmibasis_genome.</title>
        <authorList>
            <person name="Edelbroek B."/>
            <person name="Kjellin J."/>
            <person name="Jerlstrom-Hultqvist J."/>
            <person name="Soderbom F."/>
        </authorList>
    </citation>
    <scope>NUCLEOTIDE SEQUENCE [LARGE SCALE GENOMIC DNA]</scope>
    <source>
        <strain evidence="11 12">TNS-C-14</strain>
    </source>
</reference>
<feature type="transmembrane region" description="Helical" evidence="10">
    <location>
        <begin position="368"/>
        <end position="387"/>
    </location>
</feature>
<name>A0AAN7TMG5_9MYCE</name>
<evidence type="ECO:0000256" key="9">
    <source>
        <dbReference type="SAM" id="MobiDB-lite"/>
    </source>
</evidence>
<evidence type="ECO:0000256" key="4">
    <source>
        <dbReference type="ARBA" id="ARBA00022554"/>
    </source>
</evidence>
<evidence type="ECO:0000256" key="6">
    <source>
        <dbReference type="ARBA" id="ARBA00022970"/>
    </source>
</evidence>
<feature type="transmembrane region" description="Helical" evidence="10">
    <location>
        <begin position="75"/>
        <end position="95"/>
    </location>
</feature>
<feature type="transmembrane region" description="Helical" evidence="10">
    <location>
        <begin position="166"/>
        <end position="184"/>
    </location>
</feature>
<dbReference type="EMBL" id="JAVFKY010000005">
    <property type="protein sequence ID" value="KAK5575544.1"/>
    <property type="molecule type" value="Genomic_DNA"/>
</dbReference>
<keyword evidence="5 10" id="KW-0812">Transmembrane</keyword>
<dbReference type="SUPFAM" id="SSF103481">
    <property type="entry name" value="Multidrug resistance efflux transporter EmrE"/>
    <property type="match status" value="1"/>
</dbReference>
<evidence type="ECO:0000256" key="5">
    <source>
        <dbReference type="ARBA" id="ARBA00022692"/>
    </source>
</evidence>
<feature type="transmembrane region" description="Helical" evidence="10">
    <location>
        <begin position="115"/>
        <end position="134"/>
    </location>
</feature>
<dbReference type="GO" id="GO:0006865">
    <property type="term" value="P:amino acid transport"/>
    <property type="evidence" value="ECO:0007669"/>
    <property type="project" value="UniProtKB-KW"/>
</dbReference>
<feature type="transmembrane region" description="Helical" evidence="10">
    <location>
        <begin position="45"/>
        <end position="63"/>
    </location>
</feature>
<keyword evidence="6" id="KW-0029">Amino-acid transport</keyword>